<protein>
    <submittedName>
        <fullName evidence="1">Uncharacterized protein</fullName>
    </submittedName>
</protein>
<sequence>LAASSKRKGSDAVKMNRQAFEKGWGFLT</sequence>
<dbReference type="EMBL" id="LAZR01029721">
    <property type="protein sequence ID" value="KKL58726.1"/>
    <property type="molecule type" value="Genomic_DNA"/>
</dbReference>
<reference evidence="1" key="1">
    <citation type="journal article" date="2015" name="Nature">
        <title>Complex archaea that bridge the gap between prokaryotes and eukaryotes.</title>
        <authorList>
            <person name="Spang A."/>
            <person name="Saw J.H."/>
            <person name="Jorgensen S.L."/>
            <person name="Zaremba-Niedzwiedzka K."/>
            <person name="Martijn J."/>
            <person name="Lind A.E."/>
            <person name="van Eijk R."/>
            <person name="Schleper C."/>
            <person name="Guy L."/>
            <person name="Ettema T.J."/>
        </authorList>
    </citation>
    <scope>NUCLEOTIDE SEQUENCE</scope>
</reference>
<comment type="caution">
    <text evidence="1">The sequence shown here is derived from an EMBL/GenBank/DDBJ whole genome shotgun (WGS) entry which is preliminary data.</text>
</comment>
<organism evidence="1">
    <name type="scientific">marine sediment metagenome</name>
    <dbReference type="NCBI Taxonomy" id="412755"/>
    <lineage>
        <taxon>unclassified sequences</taxon>
        <taxon>metagenomes</taxon>
        <taxon>ecological metagenomes</taxon>
    </lineage>
</organism>
<gene>
    <name evidence="1" type="ORF">LCGC14_2222450</name>
</gene>
<proteinExistence type="predicted"/>
<feature type="non-terminal residue" evidence="1">
    <location>
        <position position="1"/>
    </location>
</feature>
<dbReference type="AlphaFoldDB" id="A0A0F9DY32"/>
<accession>A0A0F9DY32</accession>
<evidence type="ECO:0000313" key="1">
    <source>
        <dbReference type="EMBL" id="KKL58726.1"/>
    </source>
</evidence>
<name>A0A0F9DY32_9ZZZZ</name>